<proteinExistence type="predicted"/>
<keyword evidence="1" id="KW-0812">Transmembrane</keyword>
<dbReference type="Proteomes" id="UP000055060">
    <property type="component" value="Unassembled WGS sequence"/>
</dbReference>
<dbReference type="OrthoDB" id="166819at2"/>
<feature type="transmembrane region" description="Helical" evidence="1">
    <location>
        <begin position="132"/>
        <end position="153"/>
    </location>
</feature>
<evidence type="ECO:0008006" key="4">
    <source>
        <dbReference type="Google" id="ProtNLM"/>
    </source>
</evidence>
<keyword evidence="3" id="KW-1185">Reference proteome</keyword>
<evidence type="ECO:0000256" key="1">
    <source>
        <dbReference type="SAM" id="Phobius"/>
    </source>
</evidence>
<dbReference type="STRING" id="360412.LARV_02654"/>
<evidence type="ECO:0000313" key="3">
    <source>
        <dbReference type="Proteomes" id="UP000055060"/>
    </source>
</evidence>
<sequence>MIWANLLAIPVMVLLTMLQVGVVSRLPLLQGTADFLLLAVIAWTLQRRVKNGWFWGAIAGAMVGFTSAIPPIISVISYMLVVVLVQFFKRQVWQAPLLVMLLLTLLSTLLQHGITILTMMVNGTSLPILESLSLVTLPSILLNLVMSVPFYVIMSDMANWLFPEEIEG</sequence>
<feature type="transmembrane region" description="Helical" evidence="1">
    <location>
        <begin position="52"/>
        <end position="85"/>
    </location>
</feature>
<organism evidence="2">
    <name type="scientific">Longilinea arvoryzae</name>
    <dbReference type="NCBI Taxonomy" id="360412"/>
    <lineage>
        <taxon>Bacteria</taxon>
        <taxon>Bacillati</taxon>
        <taxon>Chloroflexota</taxon>
        <taxon>Anaerolineae</taxon>
        <taxon>Anaerolineales</taxon>
        <taxon>Anaerolineaceae</taxon>
        <taxon>Longilinea</taxon>
    </lineage>
</organism>
<dbReference type="EMBL" id="DF967972">
    <property type="protein sequence ID" value="GAP14876.1"/>
    <property type="molecule type" value="Genomic_DNA"/>
</dbReference>
<dbReference type="RefSeq" id="WP_075074099.1">
    <property type="nucleotide sequence ID" value="NZ_DF967972.1"/>
</dbReference>
<keyword evidence="1" id="KW-0472">Membrane</keyword>
<name>A0A0S7BAY3_9CHLR</name>
<reference evidence="2" key="1">
    <citation type="submission" date="2015-07" db="EMBL/GenBank/DDBJ databases">
        <title>Draft Genome Sequences of Anaerolinea thermolimosa IMO-1, Bellilinea caldifistulae GOMI-1, Leptolinea tardivitalis YMTK-2, Levilinea saccharolytica KIBI-1,Longilinea arvoryzae KOME-1, Previously Described as Members of the Anaerolineaceae (Chloroflexi).</title>
        <authorList>
            <person name="Sekiguchi Y."/>
            <person name="Ohashi A."/>
            <person name="Matsuura N."/>
            <person name="Tourlousse M.D."/>
        </authorList>
    </citation>
    <scope>NUCLEOTIDE SEQUENCE [LARGE SCALE GENOMIC DNA]</scope>
    <source>
        <strain evidence="2">KOME-1</strain>
    </source>
</reference>
<dbReference type="AlphaFoldDB" id="A0A0S7BAY3"/>
<feature type="transmembrane region" description="Helical" evidence="1">
    <location>
        <begin position="6"/>
        <end position="23"/>
    </location>
</feature>
<protein>
    <recommendedName>
        <fullName evidence="4">Rod shape-determining protein MreD</fullName>
    </recommendedName>
</protein>
<keyword evidence="1" id="KW-1133">Transmembrane helix</keyword>
<evidence type="ECO:0000313" key="2">
    <source>
        <dbReference type="EMBL" id="GAP14876.1"/>
    </source>
</evidence>
<accession>A0A0S7BAY3</accession>
<feature type="transmembrane region" description="Helical" evidence="1">
    <location>
        <begin position="97"/>
        <end position="120"/>
    </location>
</feature>
<gene>
    <name evidence="2" type="ORF">LARV_02654</name>
</gene>